<accession>A0A844SDK0</accession>
<dbReference type="RefSeq" id="WP_157342392.1">
    <property type="nucleotide sequence ID" value="NZ_WQNF01000004.1"/>
</dbReference>
<feature type="chain" id="PRO_5033034407" evidence="2">
    <location>
        <begin position="33"/>
        <end position="528"/>
    </location>
</feature>
<evidence type="ECO:0000256" key="2">
    <source>
        <dbReference type="SAM" id="SignalP"/>
    </source>
</evidence>
<feature type="signal peptide" evidence="2">
    <location>
        <begin position="1"/>
        <end position="32"/>
    </location>
</feature>
<dbReference type="InterPro" id="IPR001466">
    <property type="entry name" value="Beta-lactam-related"/>
</dbReference>
<organism evidence="4 5">
    <name type="scientific">Bradyrhizobium pachyrhizi</name>
    <dbReference type="NCBI Taxonomy" id="280333"/>
    <lineage>
        <taxon>Bacteria</taxon>
        <taxon>Pseudomonadati</taxon>
        <taxon>Pseudomonadota</taxon>
        <taxon>Alphaproteobacteria</taxon>
        <taxon>Hyphomicrobiales</taxon>
        <taxon>Nitrobacteraceae</taxon>
        <taxon>Bradyrhizobium</taxon>
    </lineage>
</organism>
<protein>
    <submittedName>
        <fullName evidence="4">Serine hydrolase</fullName>
    </submittedName>
</protein>
<evidence type="ECO:0000313" key="5">
    <source>
        <dbReference type="Proteomes" id="UP000436468"/>
    </source>
</evidence>
<evidence type="ECO:0000313" key="4">
    <source>
        <dbReference type="EMBL" id="MVT65098.1"/>
    </source>
</evidence>
<evidence type="ECO:0000256" key="1">
    <source>
        <dbReference type="SAM" id="MobiDB-lite"/>
    </source>
</evidence>
<feature type="compositionally biased region" description="Basic and acidic residues" evidence="1">
    <location>
        <begin position="509"/>
        <end position="519"/>
    </location>
</feature>
<dbReference type="PANTHER" id="PTHR43283">
    <property type="entry name" value="BETA-LACTAMASE-RELATED"/>
    <property type="match status" value="1"/>
</dbReference>
<reference evidence="4 5" key="1">
    <citation type="submission" date="2019-12" db="EMBL/GenBank/DDBJ databases">
        <title>Draft genome sequences Bradyrhizobium cajani AMBPC1010, Bradyrhizobium pachyrhizi AMBPC1040 and Bradyrhizobium yuanmingense ALSPC3051, three plant growth promoting strains isolated from nodules of Cajanus cajan L. in Dominican Republic.</title>
        <authorList>
            <person name="Flores-Felix J.D."/>
            <person name="Araujo J."/>
            <person name="Diaz-Alcantara C."/>
            <person name="Gonzalez-Andres F."/>
            <person name="Velazquez E."/>
        </authorList>
    </citation>
    <scope>NUCLEOTIDE SEQUENCE [LARGE SCALE GENOMIC DNA]</scope>
    <source>
        <strain evidence="4 5">1040</strain>
    </source>
</reference>
<gene>
    <name evidence="4" type="ORF">GPL21_08250</name>
</gene>
<dbReference type="InterPro" id="IPR050789">
    <property type="entry name" value="Diverse_Enzym_Activities"/>
</dbReference>
<comment type="caution">
    <text evidence="4">The sequence shown here is derived from an EMBL/GenBank/DDBJ whole genome shotgun (WGS) entry which is preliminary data.</text>
</comment>
<feature type="region of interest" description="Disordered" evidence="1">
    <location>
        <begin position="508"/>
        <end position="528"/>
    </location>
</feature>
<keyword evidence="4" id="KW-0378">Hydrolase</keyword>
<dbReference type="EMBL" id="WQNF01000004">
    <property type="protein sequence ID" value="MVT65098.1"/>
    <property type="molecule type" value="Genomic_DNA"/>
</dbReference>
<dbReference type="Pfam" id="PF00144">
    <property type="entry name" value="Beta-lactamase"/>
    <property type="match status" value="1"/>
</dbReference>
<keyword evidence="2" id="KW-0732">Signal</keyword>
<dbReference type="GO" id="GO:0016787">
    <property type="term" value="F:hydrolase activity"/>
    <property type="evidence" value="ECO:0007669"/>
    <property type="project" value="UniProtKB-KW"/>
</dbReference>
<dbReference type="SUPFAM" id="SSF56601">
    <property type="entry name" value="beta-lactamase/transpeptidase-like"/>
    <property type="match status" value="1"/>
</dbReference>
<dbReference type="Gene3D" id="3.40.710.10">
    <property type="entry name" value="DD-peptidase/beta-lactamase superfamily"/>
    <property type="match status" value="1"/>
</dbReference>
<evidence type="ECO:0000259" key="3">
    <source>
        <dbReference type="Pfam" id="PF00144"/>
    </source>
</evidence>
<proteinExistence type="predicted"/>
<keyword evidence="5" id="KW-1185">Reference proteome</keyword>
<dbReference type="Proteomes" id="UP000436468">
    <property type="component" value="Unassembled WGS sequence"/>
</dbReference>
<feature type="domain" description="Beta-lactamase-related" evidence="3">
    <location>
        <begin position="79"/>
        <end position="256"/>
    </location>
</feature>
<dbReference type="AlphaFoldDB" id="A0A844SDK0"/>
<name>A0A844SDK0_9BRAD</name>
<dbReference type="PANTHER" id="PTHR43283:SF7">
    <property type="entry name" value="BETA-LACTAMASE-RELATED DOMAIN-CONTAINING PROTEIN"/>
    <property type="match status" value="1"/>
</dbReference>
<dbReference type="InterPro" id="IPR012338">
    <property type="entry name" value="Beta-lactam/transpept-like"/>
</dbReference>
<sequence length="528" mass="56910">MQVQPLALPMLAGLVLAGLVLAASALSGAAHAQGAAEPVRPTSEWQAWQWQTSTPEEQGMDSAALARLVNDGTAHSLDSLLIARHGRIVLDAYYAPYTPEIPHLFNSVTKAVTGTLVAMLLRDGVLDSLDHRMVDFFGDRTIANLDDRKRAITVRSMLDMTSGMAWTEGVEGGRPDSLIEWGRSPDAIQFILDRPMAKAPGEAFYYNTGNAQLLAAIINKLTGMSARDYAVTKLFRPLGIAAPYWHSIGPGLTQGGGGLQLAPRDAARIGLLYLHDGEWDGQRLLPTGWVDRIRHAAAEMHASFDPSLRYANFFWVMPQRQVVMAVGDRCQLVMLFPALDIVTVVTARDYCSFGRMADEISGAVKSDTALPVNSVGGNQLASALRDIATEKLSTVGAVPETAAAISGKTWRFPANGFNLRALTLHLTDQPAHYELETATPDPARPVTTLAGPIGLDGAYRLGQPTALGVMALKGTWQDNQTFAIDLRLVGGDTDRRWLLSFDGGKARLSGKDRFGRDAQSDADAPGVQ</sequence>